<organism evidence="14 15">
    <name type="scientific">Candidatus Lucifugimonas marina</name>
    <dbReference type="NCBI Taxonomy" id="3038979"/>
    <lineage>
        <taxon>Bacteria</taxon>
        <taxon>Bacillati</taxon>
        <taxon>Chloroflexota</taxon>
        <taxon>Dehalococcoidia</taxon>
        <taxon>SAR202 cluster</taxon>
        <taxon>Candidatus Lucifugimonadales</taxon>
        <taxon>Candidatus Lucifugimonadaceae</taxon>
        <taxon>Candidatus Lucifugimonas</taxon>
    </lineage>
</organism>
<comment type="catalytic activity">
    <reaction evidence="9">
        <text>tRNA(Val) + L-valine + ATP = L-valyl-tRNA(Val) + AMP + diphosphate</text>
        <dbReference type="Rhea" id="RHEA:10704"/>
        <dbReference type="Rhea" id="RHEA-COMP:9672"/>
        <dbReference type="Rhea" id="RHEA-COMP:9708"/>
        <dbReference type="ChEBI" id="CHEBI:30616"/>
        <dbReference type="ChEBI" id="CHEBI:33019"/>
        <dbReference type="ChEBI" id="CHEBI:57762"/>
        <dbReference type="ChEBI" id="CHEBI:78442"/>
        <dbReference type="ChEBI" id="CHEBI:78537"/>
        <dbReference type="ChEBI" id="CHEBI:456215"/>
        <dbReference type="EC" id="6.1.1.9"/>
    </reaction>
</comment>
<dbReference type="Gene3D" id="3.40.50.620">
    <property type="entry name" value="HUPs"/>
    <property type="match status" value="2"/>
</dbReference>
<feature type="domain" description="Aminoacyl-tRNA synthetase class Ia" evidence="11">
    <location>
        <begin position="23"/>
        <end position="639"/>
    </location>
</feature>
<dbReference type="RefSeq" id="WP_342822374.1">
    <property type="nucleotide sequence ID" value="NZ_CP046146.1"/>
</dbReference>
<keyword evidence="5 10" id="KW-0067">ATP-binding</keyword>
<dbReference type="Proteomes" id="UP001219901">
    <property type="component" value="Chromosome"/>
</dbReference>
<dbReference type="InterPro" id="IPR002303">
    <property type="entry name" value="Valyl-tRNA_ligase"/>
</dbReference>
<evidence type="ECO:0000259" key="12">
    <source>
        <dbReference type="Pfam" id="PF08264"/>
    </source>
</evidence>
<dbReference type="EMBL" id="CP046147">
    <property type="protein sequence ID" value="WFG39064.1"/>
    <property type="molecule type" value="Genomic_DNA"/>
</dbReference>
<dbReference type="NCBIfam" id="NF009687">
    <property type="entry name" value="PRK13208.1"/>
    <property type="match status" value="1"/>
</dbReference>
<keyword evidence="15" id="KW-1185">Reference proteome</keyword>
<dbReference type="EC" id="6.1.1.9" evidence="1"/>
<evidence type="ECO:0000256" key="7">
    <source>
        <dbReference type="ARBA" id="ARBA00023146"/>
    </source>
</evidence>
<evidence type="ECO:0000256" key="10">
    <source>
        <dbReference type="RuleBase" id="RU363035"/>
    </source>
</evidence>
<evidence type="ECO:0000256" key="6">
    <source>
        <dbReference type="ARBA" id="ARBA00022917"/>
    </source>
</evidence>
<dbReference type="GO" id="GO:0005829">
    <property type="term" value="C:cytosol"/>
    <property type="evidence" value="ECO:0007669"/>
    <property type="project" value="TreeGrafter"/>
</dbReference>
<evidence type="ECO:0000256" key="2">
    <source>
        <dbReference type="ARBA" id="ARBA00022490"/>
    </source>
</evidence>
<keyword evidence="7 10" id="KW-0030">Aminoacyl-tRNA synthetase</keyword>
<comment type="similarity">
    <text evidence="10">Belongs to the class-I aminoacyl-tRNA synthetase family.</text>
</comment>
<evidence type="ECO:0000256" key="5">
    <source>
        <dbReference type="ARBA" id="ARBA00022840"/>
    </source>
</evidence>
<evidence type="ECO:0000256" key="9">
    <source>
        <dbReference type="ARBA" id="ARBA00047552"/>
    </source>
</evidence>
<dbReference type="InterPro" id="IPR001412">
    <property type="entry name" value="aa-tRNA-synth_I_CS"/>
</dbReference>
<evidence type="ECO:0000256" key="3">
    <source>
        <dbReference type="ARBA" id="ARBA00022598"/>
    </source>
</evidence>
<keyword evidence="2" id="KW-0963">Cytoplasm</keyword>
<evidence type="ECO:0000256" key="8">
    <source>
        <dbReference type="ARBA" id="ARBA00029936"/>
    </source>
</evidence>
<dbReference type="Pfam" id="PF00133">
    <property type="entry name" value="tRNA-synt_1"/>
    <property type="match status" value="1"/>
</dbReference>
<dbReference type="CDD" id="cd07962">
    <property type="entry name" value="Anticodon_Ia_Val"/>
    <property type="match status" value="1"/>
</dbReference>
<dbReference type="Pfam" id="PF08264">
    <property type="entry name" value="Anticodon_1"/>
    <property type="match status" value="1"/>
</dbReference>
<dbReference type="InterPro" id="IPR002300">
    <property type="entry name" value="aa-tRNA-synth_Ia"/>
</dbReference>
<dbReference type="GO" id="GO:0005524">
    <property type="term" value="F:ATP binding"/>
    <property type="evidence" value="ECO:0007669"/>
    <property type="project" value="UniProtKB-KW"/>
</dbReference>
<dbReference type="PRINTS" id="PR00986">
    <property type="entry name" value="TRNASYNTHVAL"/>
</dbReference>
<dbReference type="SUPFAM" id="SSF52374">
    <property type="entry name" value="Nucleotidylyl transferase"/>
    <property type="match status" value="1"/>
</dbReference>
<dbReference type="InterPro" id="IPR022874">
    <property type="entry name" value="Valine-tRNA_ligase_type_2"/>
</dbReference>
<dbReference type="GO" id="GO:0006438">
    <property type="term" value="P:valyl-tRNA aminoacylation"/>
    <property type="evidence" value="ECO:0007669"/>
    <property type="project" value="InterPro"/>
</dbReference>
<evidence type="ECO:0000256" key="4">
    <source>
        <dbReference type="ARBA" id="ARBA00022741"/>
    </source>
</evidence>
<dbReference type="SUPFAM" id="SSF47323">
    <property type="entry name" value="Anticodon-binding domain of a subclass of class I aminoacyl-tRNA synthetases"/>
    <property type="match status" value="1"/>
</dbReference>
<gene>
    <name evidence="14" type="primary">valS</name>
    <name evidence="13" type="ORF">GKO46_03920</name>
    <name evidence="14" type="ORF">GKO48_05340</name>
</gene>
<proteinExistence type="inferred from homology"/>
<reference evidence="14" key="2">
    <citation type="journal article" date="2023" name="Nat. Commun.">
        <title>Cultivation of marine bacteria of the SAR202 clade.</title>
        <authorList>
            <person name="Lim Y."/>
            <person name="Seo J.H."/>
            <person name="Giovannoni S.J."/>
            <person name="Kang I."/>
            <person name="Cho J.C."/>
        </authorList>
    </citation>
    <scope>NUCLEOTIDE SEQUENCE</scope>
    <source>
        <strain evidence="14">JH1073</strain>
    </source>
</reference>
<dbReference type="Gene3D" id="3.90.740.10">
    <property type="entry name" value="Valyl/Leucyl/Isoleucyl-tRNA synthetase, editing domain"/>
    <property type="match status" value="1"/>
</dbReference>
<evidence type="ECO:0000256" key="1">
    <source>
        <dbReference type="ARBA" id="ARBA00013169"/>
    </source>
</evidence>
<dbReference type="HAMAP" id="MF_02005">
    <property type="entry name" value="Val_tRNA_synth_type2"/>
    <property type="match status" value="1"/>
</dbReference>
<dbReference type="InterPro" id="IPR014729">
    <property type="entry name" value="Rossmann-like_a/b/a_fold"/>
</dbReference>
<dbReference type="PANTHER" id="PTHR11946:SF93">
    <property type="entry name" value="VALINE--TRNA LIGASE, CHLOROPLASTIC_MITOCHONDRIAL 2"/>
    <property type="match status" value="1"/>
</dbReference>
<dbReference type="GO" id="GO:0002161">
    <property type="term" value="F:aminoacyl-tRNA deacylase activity"/>
    <property type="evidence" value="ECO:0007669"/>
    <property type="project" value="InterPro"/>
</dbReference>
<keyword evidence="3 10" id="KW-0436">Ligase</keyword>
<protein>
    <recommendedName>
        <fullName evidence="1">valine--tRNA ligase</fullName>
        <ecNumber evidence="1">6.1.1.9</ecNumber>
    </recommendedName>
    <alternativeName>
        <fullName evidence="8">Valyl-tRNA synthetase</fullName>
    </alternativeName>
</protein>
<dbReference type="PANTHER" id="PTHR11946">
    <property type="entry name" value="VALYL-TRNA SYNTHETASES"/>
    <property type="match status" value="1"/>
</dbReference>
<dbReference type="NCBIfam" id="NF000540">
    <property type="entry name" value="alt_ValS"/>
    <property type="match status" value="1"/>
</dbReference>
<dbReference type="SUPFAM" id="SSF50677">
    <property type="entry name" value="ValRS/IleRS/LeuRS editing domain"/>
    <property type="match status" value="1"/>
</dbReference>
<dbReference type="InterPro" id="IPR009080">
    <property type="entry name" value="tRNAsynth_Ia_anticodon-bd"/>
</dbReference>
<reference evidence="15 16" key="1">
    <citation type="submission" date="2019-11" db="EMBL/GenBank/DDBJ databases">
        <authorList>
            <person name="Cho J.-C."/>
        </authorList>
    </citation>
    <scope>NUCLEOTIDE SEQUENCE [LARGE SCALE GENOMIC DNA]</scope>
    <source>
        <strain evidence="14 15">JH1073</strain>
        <strain evidence="13 16">JH702</strain>
    </source>
</reference>
<dbReference type="PROSITE" id="PS00178">
    <property type="entry name" value="AA_TRNA_LIGASE_I"/>
    <property type="match status" value="1"/>
</dbReference>
<dbReference type="InterPro" id="IPR009008">
    <property type="entry name" value="Val/Leu/Ile-tRNA-synth_edit"/>
</dbReference>
<evidence type="ECO:0000313" key="14">
    <source>
        <dbReference type="EMBL" id="WFG39064.1"/>
    </source>
</evidence>
<sequence length="886" mass="100278">MKSIEFGDLPKRFDINERELHWRKRWAELGVEKRDPNAPREKSFVIDSPPPTVSGSLHIGHIFSYTHQDLLARYKRMAGWNVAYPMGWDDNGLPTERRVQNYFMVRAERGVPYIENLDVEAARAEKGLKKNQQLVINRQNFIELCRVVTEMDEIVFKETFDRMGYSIDWSDEYATIDEKSRRIAQRSFLDLYEKNHVYQLESPTMWDVDFQTAVAQAEVEDREKGGAYHDIEFGVFEEDAPVKSFVISTTRPELLAACVGITAHPDDERFKGLFGKHAVTPGFFAKVPIFPSTEADPEKGTGILMVCTFGDQTDVAWWREEGLELRQIMGRNGRILDHEFVAEGADGWESLNPARANENYKTIVGKRTPSAKSLVVELMRDPENSATGNGAPLQDEPKQIQHPVRYYEKGDSPLEYLTTRQWFVRMLDKTDQMIEMGRKITWHPEFMRKRFENWTENLNVDWCISRQRYFGVPIPVWYPLDDQGEPQYDQAIIATPDMLPVDPESVAAPGYEESQRGVPGGFSGEPDIFDTWFTSSLSPQTVARWGDEDDQMNTLFPMDVRPQGHDIIRTWAFYTIAKAMLHQESVPWHNINLSGWVLDPDRKKMSKSKGNVVTPVDTLDRFGADAVRYWSASFKLGTDAAHDEAIFKIGGKLVTKLYNAGKFVLAQTADEGPITNELDRAFIAELKEVVRIASEAFDKFEFSVALQETEKFFWGAFTDNYIELLKRRSRSEDDPEGRASAVATLRLGLNVVLRLFAPVVPTIADEVWSWVFAEETGHPSIHKAPWPTVEELDSIPAPEIAGSFPAACDAISAIRKAKSESGVSLNRELLSLVLEADEAGQSDLRLVLDDVAAAGGAEAISFATGTPTADWRYTAKIEAAEAPEKK</sequence>
<evidence type="ECO:0000313" key="13">
    <source>
        <dbReference type="EMBL" id="MDG0866217.1"/>
    </source>
</evidence>
<evidence type="ECO:0000313" key="16">
    <source>
        <dbReference type="Proteomes" id="UP001321249"/>
    </source>
</evidence>
<accession>A0AAJ6CUB0</accession>
<dbReference type="GO" id="GO:0004832">
    <property type="term" value="F:valine-tRNA ligase activity"/>
    <property type="evidence" value="ECO:0007669"/>
    <property type="project" value="UniProtKB-EC"/>
</dbReference>
<feature type="domain" description="Methionyl/Valyl/Leucyl/Isoleucyl-tRNA synthetase anticodon-binding" evidence="12">
    <location>
        <begin position="679"/>
        <end position="828"/>
    </location>
</feature>
<name>A0AAJ6CUB0_9CHLR</name>
<evidence type="ECO:0000313" key="15">
    <source>
        <dbReference type="Proteomes" id="UP001219901"/>
    </source>
</evidence>
<dbReference type="InterPro" id="IPR048044">
    <property type="entry name" value="Valyl-tRNA_ligase_actino"/>
</dbReference>
<dbReference type="InterPro" id="IPR033705">
    <property type="entry name" value="Anticodon_Ia_Val"/>
</dbReference>
<keyword evidence="4 10" id="KW-0547">Nucleotide-binding</keyword>
<dbReference type="InterPro" id="IPR013155">
    <property type="entry name" value="M/V/L/I-tRNA-synth_anticd-bd"/>
</dbReference>
<evidence type="ECO:0000259" key="11">
    <source>
        <dbReference type="Pfam" id="PF00133"/>
    </source>
</evidence>
<dbReference type="EMBL" id="WMBE01000001">
    <property type="protein sequence ID" value="MDG0866217.1"/>
    <property type="molecule type" value="Genomic_DNA"/>
</dbReference>
<keyword evidence="6 10" id="KW-0648">Protein biosynthesis</keyword>
<dbReference type="Proteomes" id="UP001321249">
    <property type="component" value="Unassembled WGS sequence"/>
</dbReference>
<dbReference type="Gene3D" id="1.10.730.10">
    <property type="entry name" value="Isoleucyl-tRNA Synthetase, Domain 1"/>
    <property type="match status" value="1"/>
</dbReference>
<reference evidence="15" key="3">
    <citation type="submission" date="2023-06" db="EMBL/GenBank/DDBJ databases">
        <title>Pangenomics reveal diversification of enzyme families and niche specialization in globally abundant SAR202 bacteria.</title>
        <authorList>
            <person name="Saw J.H.W."/>
        </authorList>
    </citation>
    <scope>NUCLEOTIDE SEQUENCE [LARGE SCALE GENOMIC DNA]</scope>
    <source>
        <strain evidence="15">JH1073</strain>
    </source>
</reference>
<dbReference type="AlphaFoldDB" id="A0AAJ6CUB0"/>